<evidence type="ECO:0000256" key="11">
    <source>
        <dbReference type="ARBA" id="ARBA00029750"/>
    </source>
</evidence>
<evidence type="ECO:0000256" key="12">
    <source>
        <dbReference type="ARBA" id="ARBA00030847"/>
    </source>
</evidence>
<evidence type="ECO:0000256" key="3">
    <source>
        <dbReference type="ARBA" id="ARBA00010703"/>
    </source>
</evidence>
<evidence type="ECO:0000256" key="2">
    <source>
        <dbReference type="ARBA" id="ARBA00004797"/>
    </source>
</evidence>
<evidence type="ECO:0000256" key="4">
    <source>
        <dbReference type="ARBA" id="ARBA00012155"/>
    </source>
</evidence>
<accession>T1JAC5</accession>
<dbReference type="EC" id="2.1.1.290" evidence="5"/>
<evidence type="ECO:0000256" key="1">
    <source>
        <dbReference type="ARBA" id="ARBA00001806"/>
    </source>
</evidence>
<dbReference type="AlphaFoldDB" id="T1JAC5"/>
<evidence type="ECO:0000256" key="13">
    <source>
        <dbReference type="ARBA" id="ARBA00049250"/>
    </source>
</evidence>
<comment type="catalytic activity">
    <reaction evidence="13">
        <text>7-[(3S)-(3-amino-3-methoxycarbonyl)propyl]wyosine(37) in tRNA(Phe) + S-adenosyl-L-methionine + CO2 = wybutosine(37) in tRNA(Phe) + S-adenosyl-L-homocysteine + 2 H(+)</text>
        <dbReference type="Rhea" id="RHEA:37119"/>
        <dbReference type="Rhea" id="RHEA-COMP:11844"/>
        <dbReference type="Rhea" id="RHEA-COMP:11847"/>
        <dbReference type="ChEBI" id="CHEBI:15378"/>
        <dbReference type="ChEBI" id="CHEBI:16526"/>
        <dbReference type="ChEBI" id="CHEBI:57856"/>
        <dbReference type="ChEBI" id="CHEBI:59789"/>
        <dbReference type="ChEBI" id="CHEBI:73544"/>
        <dbReference type="ChEBI" id="CHEBI:74275"/>
        <dbReference type="EC" id="2.3.1.231"/>
    </reaction>
</comment>
<sequence>MENEKSVQGTNDNSILSKCSMIKLGYFDDPLLHHFVIQKKSRRSPLINRGYYVRAKAIQFTLDTFLDTFQQDFQILSLGAGFDSLFFRLARTNKWPHNSIYCEVDFPDLVKRKRCLIVNSCDLMSLLRLKNVKIKNENVVLNSENYKLVGVDLRDTKKLKSVLEISGISMSKPTLVLLECVRTYLDVKSSLKLINWVREEFNTVVLASYEQMYCSDGFGIIMLNHFSSLGSPLLSIHPTSDLDSLKSFYLNLGWENVDITNMSSFYDSLIRDDEKRRVESIEPFDEYEEWHLKCNHYILVCAMKGLSDFNIPHISSNLNINRKQFTWKFCEDSSYTLQRFAHSSVVIDSQLISIGGFGIENGSHKRLNNISVINLAHGSGHYANIRNLDNLGARLYAQTIPLKSKNCIVVIGGRSSPIKPHENVVLLTSDVKNESINVAVVQCANTNPSPRWRHSASLVIIGDIENIVVFGGKSIGNEFLGDCFVLNTNTWTWKRIEENNLSPSPRHSHSSVTWMDNVLITCGLGISSTPLNSIHTLNCNNCTWGAVEVAGLLPRYSHTTHIWQDRLFLVGGVNCHPEGFPGIARISLDSWHCEEFSLPTCIKPVLLHNHSSVLDEENQRIIVLGGGGNCFSFGTHFNREIITIDVAQFC</sequence>
<evidence type="ECO:0000256" key="9">
    <source>
        <dbReference type="ARBA" id="ARBA00022691"/>
    </source>
</evidence>
<dbReference type="Pfam" id="PF24681">
    <property type="entry name" value="Kelch_KLHDC2_KLHL20_DRC7"/>
    <property type="match status" value="1"/>
</dbReference>
<comment type="pathway">
    <text evidence="2">tRNA modification; wybutosine-tRNA(Phe) biosynthesis.</text>
</comment>
<evidence type="ECO:0000313" key="15">
    <source>
        <dbReference type="Proteomes" id="UP000014500"/>
    </source>
</evidence>
<dbReference type="Gene3D" id="2.120.10.80">
    <property type="entry name" value="Kelch-type beta propeller"/>
    <property type="match status" value="1"/>
</dbReference>
<reference evidence="14" key="2">
    <citation type="submission" date="2015-02" db="UniProtKB">
        <authorList>
            <consortium name="EnsemblMetazoa"/>
        </authorList>
    </citation>
    <scope>IDENTIFICATION</scope>
</reference>
<dbReference type="HOGENOM" id="CLU_002761_2_0_1"/>
<dbReference type="GO" id="GO:0031591">
    <property type="term" value="P:wybutosine biosynthetic process"/>
    <property type="evidence" value="ECO:0007669"/>
    <property type="project" value="TreeGrafter"/>
</dbReference>
<dbReference type="InterPro" id="IPR029063">
    <property type="entry name" value="SAM-dependent_MTases_sf"/>
</dbReference>
<dbReference type="SUPFAM" id="SSF53335">
    <property type="entry name" value="S-adenosyl-L-methionine-dependent methyltransferases"/>
    <property type="match status" value="1"/>
</dbReference>
<dbReference type="InterPro" id="IPR007213">
    <property type="entry name" value="Ppm1/Ppm2/Tcmp"/>
</dbReference>
<dbReference type="Pfam" id="PF04072">
    <property type="entry name" value="LCM"/>
    <property type="match status" value="1"/>
</dbReference>
<dbReference type="PhylomeDB" id="T1JAC5"/>
<dbReference type="Proteomes" id="UP000014500">
    <property type="component" value="Unassembled WGS sequence"/>
</dbReference>
<name>T1JAC5_STRMM</name>
<evidence type="ECO:0000256" key="8">
    <source>
        <dbReference type="ARBA" id="ARBA00022679"/>
    </source>
</evidence>
<keyword evidence="15" id="KW-1185">Reference proteome</keyword>
<comment type="catalytic activity">
    <reaction evidence="1">
        <text>7-[(3S)-3-amino-3-carboxypropyl]wyosine(37) in tRNA(Phe) + S-adenosyl-L-methionine = 7-[(3S)-(3-amino-3-methoxycarbonyl)propyl]wyosine(37) in tRNA(Phe) + S-adenosyl-L-homocysteine</text>
        <dbReference type="Rhea" id="RHEA:36903"/>
        <dbReference type="Rhea" id="RHEA-COMP:10379"/>
        <dbReference type="Rhea" id="RHEA-COMP:11844"/>
        <dbReference type="ChEBI" id="CHEBI:57856"/>
        <dbReference type="ChEBI" id="CHEBI:59789"/>
        <dbReference type="ChEBI" id="CHEBI:73543"/>
        <dbReference type="ChEBI" id="CHEBI:74275"/>
        <dbReference type="EC" id="2.1.1.290"/>
    </reaction>
</comment>
<evidence type="ECO:0000256" key="10">
    <source>
        <dbReference type="ARBA" id="ARBA00022694"/>
    </source>
</evidence>
<dbReference type="EMBL" id="JH431989">
    <property type="status" value="NOT_ANNOTATED_CDS"/>
    <property type="molecule type" value="Genomic_DNA"/>
</dbReference>
<dbReference type="eggNOG" id="KOG2918">
    <property type="taxonomic scope" value="Eukaryota"/>
</dbReference>
<keyword evidence="8" id="KW-0808">Transferase</keyword>
<dbReference type="SUPFAM" id="SSF117281">
    <property type="entry name" value="Kelch motif"/>
    <property type="match status" value="1"/>
</dbReference>
<keyword evidence="9" id="KW-0949">S-adenosyl-L-methionine</keyword>
<dbReference type="PANTHER" id="PTHR46529:SF1">
    <property type="entry name" value="TRNA WYBUTOSINE-SYNTHESIZING PROTEIN 4"/>
    <property type="match status" value="1"/>
</dbReference>
<dbReference type="GO" id="GO:0030488">
    <property type="term" value="P:tRNA methylation"/>
    <property type="evidence" value="ECO:0007669"/>
    <property type="project" value="TreeGrafter"/>
</dbReference>
<evidence type="ECO:0000256" key="5">
    <source>
        <dbReference type="ARBA" id="ARBA00012779"/>
    </source>
</evidence>
<reference evidence="15" key="1">
    <citation type="submission" date="2011-05" db="EMBL/GenBank/DDBJ databases">
        <authorList>
            <person name="Richards S.R."/>
            <person name="Qu J."/>
            <person name="Jiang H."/>
            <person name="Jhangiani S.N."/>
            <person name="Agravi P."/>
            <person name="Goodspeed R."/>
            <person name="Gross S."/>
            <person name="Mandapat C."/>
            <person name="Jackson L."/>
            <person name="Mathew T."/>
            <person name="Pu L."/>
            <person name="Thornton R."/>
            <person name="Saada N."/>
            <person name="Wilczek-Boney K.B."/>
            <person name="Lee S."/>
            <person name="Kovar C."/>
            <person name="Wu Y."/>
            <person name="Scherer S.E."/>
            <person name="Worley K.C."/>
            <person name="Muzny D.M."/>
            <person name="Gibbs R."/>
        </authorList>
    </citation>
    <scope>NUCLEOTIDE SEQUENCE</scope>
    <source>
        <strain evidence="15">Brora</strain>
    </source>
</reference>
<keyword evidence="10" id="KW-0819">tRNA processing</keyword>
<dbReference type="GO" id="GO:0008175">
    <property type="term" value="F:tRNA methyltransferase activity"/>
    <property type="evidence" value="ECO:0007669"/>
    <property type="project" value="TreeGrafter"/>
</dbReference>
<evidence type="ECO:0000256" key="6">
    <source>
        <dbReference type="ARBA" id="ARBA00018045"/>
    </source>
</evidence>
<dbReference type="EnsemblMetazoa" id="SMAR010685-RA">
    <property type="protein sequence ID" value="SMAR010685-PA"/>
    <property type="gene ID" value="SMAR010685"/>
</dbReference>
<organism evidence="14 15">
    <name type="scientific">Strigamia maritima</name>
    <name type="common">European centipede</name>
    <name type="synonym">Geophilus maritimus</name>
    <dbReference type="NCBI Taxonomy" id="126957"/>
    <lineage>
        <taxon>Eukaryota</taxon>
        <taxon>Metazoa</taxon>
        <taxon>Ecdysozoa</taxon>
        <taxon>Arthropoda</taxon>
        <taxon>Myriapoda</taxon>
        <taxon>Chilopoda</taxon>
        <taxon>Pleurostigmophora</taxon>
        <taxon>Geophilomorpha</taxon>
        <taxon>Linotaeniidae</taxon>
        <taxon>Strigamia</taxon>
    </lineage>
</organism>
<dbReference type="InterPro" id="IPR015915">
    <property type="entry name" value="Kelch-typ_b-propeller"/>
</dbReference>
<protein>
    <recommendedName>
        <fullName evidence="6">tRNA wybutosine-synthesizing protein 4</fullName>
        <ecNumber evidence="5">2.1.1.290</ecNumber>
        <ecNumber evidence="4">2.3.1.231</ecNumber>
    </recommendedName>
    <alternativeName>
        <fullName evidence="12">tRNA(Phe) (7-(3-amino-3-(methoxycarbonyl)propyl)wyosine(37)-N)-methoxycarbonyltransferase</fullName>
    </alternativeName>
    <alternativeName>
        <fullName evidence="11">tRNA(Phe) (7-(3-amino-3-carboxypropyl)wyosine(37)-O)-methyltransferase</fullName>
    </alternativeName>
</protein>
<proteinExistence type="inferred from homology"/>
<dbReference type="PANTHER" id="PTHR46529">
    <property type="entry name" value="TRNA WYBUTOSINE-SYNTHESIZING PROTEIN 4"/>
    <property type="match status" value="1"/>
</dbReference>
<dbReference type="STRING" id="126957.T1JAC5"/>
<keyword evidence="7" id="KW-0489">Methyltransferase</keyword>
<dbReference type="OMA" id="FCILEQF"/>
<dbReference type="Gene3D" id="3.40.50.150">
    <property type="entry name" value="Vaccinia Virus protein VP39"/>
    <property type="match status" value="1"/>
</dbReference>
<comment type="similarity">
    <text evidence="3">Belongs to the methyltransferase superfamily. LCMT family.</text>
</comment>
<dbReference type="UniPathway" id="UPA00375"/>
<evidence type="ECO:0000256" key="7">
    <source>
        <dbReference type="ARBA" id="ARBA00022603"/>
    </source>
</evidence>
<evidence type="ECO:0000313" key="14">
    <source>
        <dbReference type="EnsemblMetazoa" id="SMAR010685-PA"/>
    </source>
</evidence>
<dbReference type="EC" id="2.3.1.231" evidence="4"/>